<dbReference type="PROSITE" id="PS51007">
    <property type="entry name" value="CYTC"/>
    <property type="match status" value="1"/>
</dbReference>
<dbReference type="Gene3D" id="2.60.120.230">
    <property type="match status" value="1"/>
</dbReference>
<dbReference type="GO" id="GO:0016715">
    <property type="term" value="F:oxidoreductase activity, acting on paired donors, with incorporation or reduction of molecular oxygen, reduced ascorbate as one donor, and incorporation of one atom of oxygen"/>
    <property type="evidence" value="ECO:0007669"/>
    <property type="project" value="InterPro"/>
</dbReference>
<gene>
    <name evidence="6" type="ORF">METZ01_LOCUS22080</name>
</gene>
<reference evidence="6" key="1">
    <citation type="submission" date="2018-05" db="EMBL/GenBank/DDBJ databases">
        <authorList>
            <person name="Lanie J.A."/>
            <person name="Ng W.-L."/>
            <person name="Kazmierczak K.M."/>
            <person name="Andrzejewski T.M."/>
            <person name="Davidsen T.M."/>
            <person name="Wayne K.J."/>
            <person name="Tettelin H."/>
            <person name="Glass J.I."/>
            <person name="Rusch D."/>
            <person name="Podicherti R."/>
            <person name="Tsui H.-C.T."/>
            <person name="Winkler M.E."/>
        </authorList>
    </citation>
    <scope>NUCLEOTIDE SEQUENCE</scope>
</reference>
<accession>A0A381PQA2</accession>
<dbReference type="InterPro" id="IPR036909">
    <property type="entry name" value="Cyt_c-like_dom_sf"/>
</dbReference>
<proteinExistence type="predicted"/>
<dbReference type="GO" id="GO:0046872">
    <property type="term" value="F:metal ion binding"/>
    <property type="evidence" value="ECO:0007669"/>
    <property type="project" value="UniProtKB-KW"/>
</dbReference>
<keyword evidence="3" id="KW-0408">Iron</keyword>
<evidence type="ECO:0000256" key="1">
    <source>
        <dbReference type="ARBA" id="ARBA00022617"/>
    </source>
</evidence>
<dbReference type="SUPFAM" id="SSF49742">
    <property type="entry name" value="PHM/PNGase F"/>
    <property type="match status" value="2"/>
</dbReference>
<evidence type="ECO:0000256" key="4">
    <source>
        <dbReference type="ARBA" id="ARBA00023157"/>
    </source>
</evidence>
<feature type="domain" description="Cytochrome c" evidence="5">
    <location>
        <begin position="27"/>
        <end position="120"/>
    </location>
</feature>
<organism evidence="6">
    <name type="scientific">marine metagenome</name>
    <dbReference type="NCBI Taxonomy" id="408172"/>
    <lineage>
        <taxon>unclassified sequences</taxon>
        <taxon>metagenomes</taxon>
        <taxon>ecological metagenomes</taxon>
    </lineage>
</organism>
<protein>
    <recommendedName>
        <fullName evidence="5">Cytochrome c domain-containing protein</fullName>
    </recommendedName>
</protein>
<dbReference type="AlphaFoldDB" id="A0A381PQA2"/>
<keyword evidence="4" id="KW-1015">Disulfide bond</keyword>
<dbReference type="GO" id="GO:0009055">
    <property type="term" value="F:electron transfer activity"/>
    <property type="evidence" value="ECO:0007669"/>
    <property type="project" value="InterPro"/>
</dbReference>
<evidence type="ECO:0000313" key="6">
    <source>
        <dbReference type="EMBL" id="SUZ69226.1"/>
    </source>
</evidence>
<dbReference type="EMBL" id="UINC01001056">
    <property type="protein sequence ID" value="SUZ69226.1"/>
    <property type="molecule type" value="Genomic_DNA"/>
</dbReference>
<dbReference type="SUPFAM" id="SSF46626">
    <property type="entry name" value="Cytochrome c"/>
    <property type="match status" value="1"/>
</dbReference>
<evidence type="ECO:0000256" key="2">
    <source>
        <dbReference type="ARBA" id="ARBA00022723"/>
    </source>
</evidence>
<sequence length="447" mass="50403">MMAFTRRTAWPALLASAVLLTASGSANAQTPGEVTFSRDVAPILQQSCQGCHRDGQMGPMSLMTYEEVRRWSSRIRDKVINRVMPPWHMDKTVGIQDFQNDISLSDAEIDIIVRWVDSGSAEGNPDDLPQAVDWPADNVWRMAERYGREPDLIVKSVPWTQDAEGQDQWWTPIVETGLTEDRWVTGMEVRPTLEGRRVTHHAVVYLQQQEDPGDFESVVDVPGRGSYLTEFAVGKIGDEFRENTGKLLKAGSQIAFDNHYHSVGEEVTAQTELGIWFHPRGYVPKYRVYATAFGVQQAMATLDIPPGKVTMHHAYIPLRAPARLENYQPHMHMRGKAMSMEAILPNGQVQMLSHVAEFDFGWHVNYVYTDDSAPVLPAGTMIHITAWHDNTAEARGNPDPTQWVGWGQRSYDEMYHAHVNVTYLTDEDYARIIAERRARPTIDQGGG</sequence>
<evidence type="ECO:0000259" key="5">
    <source>
        <dbReference type="PROSITE" id="PS51007"/>
    </source>
</evidence>
<name>A0A381PQA2_9ZZZZ</name>
<dbReference type="GO" id="GO:0020037">
    <property type="term" value="F:heme binding"/>
    <property type="evidence" value="ECO:0007669"/>
    <property type="project" value="InterPro"/>
</dbReference>
<keyword evidence="1" id="KW-0349">Heme</keyword>
<dbReference type="InterPro" id="IPR009056">
    <property type="entry name" value="Cyt_c-like_dom"/>
</dbReference>
<keyword evidence="2" id="KW-0479">Metal-binding</keyword>
<dbReference type="InterPro" id="IPR008977">
    <property type="entry name" value="PHM/PNGase_F_dom_sf"/>
</dbReference>
<dbReference type="InterPro" id="IPR014784">
    <property type="entry name" value="Cu2_ascorb_mOase-like_C"/>
</dbReference>
<evidence type="ECO:0000256" key="3">
    <source>
        <dbReference type="ARBA" id="ARBA00023004"/>
    </source>
</evidence>